<accession>A0ABU3U7N0</accession>
<comment type="caution">
    <text evidence="4">The sequence shown here is derived from an EMBL/GenBank/DDBJ whole genome shotgun (WGS) entry which is preliminary data.</text>
</comment>
<reference evidence="4 5" key="1">
    <citation type="submission" date="2023-10" db="EMBL/GenBank/DDBJ databases">
        <title>Marimonas sp. nov. isolated from tidal mud flat.</title>
        <authorList>
            <person name="Jaincy N.J."/>
            <person name="Srinivasan S."/>
            <person name="Lee S.-S."/>
        </authorList>
    </citation>
    <scope>NUCLEOTIDE SEQUENCE [LARGE SCALE GENOMIC DNA]</scope>
    <source>
        <strain evidence="4 5">MJ-SS3</strain>
    </source>
</reference>
<dbReference type="Proteomes" id="UP001268651">
    <property type="component" value="Unassembled WGS sequence"/>
</dbReference>
<name>A0ABU3U7N0_9FLAO</name>
<gene>
    <name evidence="4" type="ORF">RXV94_09185</name>
</gene>
<dbReference type="Pfam" id="PF18962">
    <property type="entry name" value="Por_Secre_tail"/>
    <property type="match status" value="1"/>
</dbReference>
<dbReference type="PANTHER" id="PTHR36220">
    <property type="entry name" value="UNNAMED PRODUCT"/>
    <property type="match status" value="1"/>
</dbReference>
<evidence type="ECO:0000259" key="3">
    <source>
        <dbReference type="Pfam" id="PF18962"/>
    </source>
</evidence>
<organism evidence="4 5">
    <name type="scientific">Gilvirhabdus luticola</name>
    <dbReference type="NCBI Taxonomy" id="3079858"/>
    <lineage>
        <taxon>Bacteria</taxon>
        <taxon>Pseudomonadati</taxon>
        <taxon>Bacteroidota</taxon>
        <taxon>Flavobacteriia</taxon>
        <taxon>Flavobacteriales</taxon>
        <taxon>Flavobacteriaceae</taxon>
        <taxon>Gilvirhabdus</taxon>
    </lineage>
</organism>
<dbReference type="EMBL" id="JAWHTF010000004">
    <property type="protein sequence ID" value="MDU8886332.1"/>
    <property type="molecule type" value="Genomic_DNA"/>
</dbReference>
<dbReference type="InterPro" id="IPR015943">
    <property type="entry name" value="WD40/YVTN_repeat-like_dom_sf"/>
</dbReference>
<dbReference type="SUPFAM" id="SSF82171">
    <property type="entry name" value="DPP6 N-terminal domain-like"/>
    <property type="match status" value="1"/>
</dbReference>
<dbReference type="InterPro" id="IPR026444">
    <property type="entry name" value="Secre_tail"/>
</dbReference>
<evidence type="ECO:0000313" key="4">
    <source>
        <dbReference type="EMBL" id="MDU8886332.1"/>
    </source>
</evidence>
<sequence length="471" mass="51125">MRLIVKLLPVLFISLSITTYAQVQIGSDLVGETVNDYFGKQVKISNDGNILGVISAGSNGNVHVYQNVGDNWVLYGTDSEGNHFDGLDASGINFSNNGNTLAIGGEEKAWVYTYESGIWTLKGSEILNNTSDLSFGKGVCLSEDGNIIAVSTPTYVPPSMRRGNIPPPNYHGMVQVFKFESGSWNQIGDDIIANAFDRSAESFSLSADGNIVAIANYFSIRVYENISGDWTMKGSEIIGIDNYSKSVSLSSDGTTLAFGDPSYSKRGQVRIYKFISNNWVQVGGDILGISNWDFAGNSVSISSDGNVVAISFTGDDTNGDDSGQVKIYSYISGSWTQIGSSLNGEASLDRFGYSLNLSSDATALAVGTPYNDSSGDDYGKVEVYELSSLLSSDDKLDLSDFRLFPNPAKNEFTIQIKEGLELQRVNIYNSLGQLLYIFNKNTINISEFSRGIYYAEIITDRGKSTRKLVAN</sequence>
<dbReference type="PANTHER" id="PTHR36220:SF1">
    <property type="entry name" value="GAMMA TUBULIN COMPLEX COMPONENT C-TERMINAL DOMAIN-CONTAINING PROTEIN"/>
    <property type="match status" value="1"/>
</dbReference>
<dbReference type="RefSeq" id="WP_316662332.1">
    <property type="nucleotide sequence ID" value="NZ_JAWHTF010000004.1"/>
</dbReference>
<feature type="signal peptide" evidence="2">
    <location>
        <begin position="1"/>
        <end position="21"/>
    </location>
</feature>
<dbReference type="NCBIfam" id="TIGR04183">
    <property type="entry name" value="Por_Secre_tail"/>
    <property type="match status" value="1"/>
</dbReference>
<feature type="domain" description="Secretion system C-terminal sorting" evidence="3">
    <location>
        <begin position="403"/>
        <end position="469"/>
    </location>
</feature>
<evidence type="ECO:0000256" key="2">
    <source>
        <dbReference type="SAM" id="SignalP"/>
    </source>
</evidence>
<evidence type="ECO:0000256" key="1">
    <source>
        <dbReference type="ARBA" id="ARBA00022729"/>
    </source>
</evidence>
<keyword evidence="1 2" id="KW-0732">Signal</keyword>
<keyword evidence="5" id="KW-1185">Reference proteome</keyword>
<evidence type="ECO:0000313" key="5">
    <source>
        <dbReference type="Proteomes" id="UP001268651"/>
    </source>
</evidence>
<feature type="chain" id="PRO_5047494693" evidence="2">
    <location>
        <begin position="22"/>
        <end position="471"/>
    </location>
</feature>
<proteinExistence type="predicted"/>
<dbReference type="Gene3D" id="2.130.10.10">
    <property type="entry name" value="YVTN repeat-like/Quinoprotein amine dehydrogenase"/>
    <property type="match status" value="1"/>
</dbReference>
<protein>
    <submittedName>
        <fullName evidence="4">T9SS type A sorting domain-containing protein</fullName>
    </submittedName>
</protein>